<evidence type="ECO:0000256" key="2">
    <source>
        <dbReference type="SAM" id="SignalP"/>
    </source>
</evidence>
<feature type="domain" description="PKD/Chitinase" evidence="3">
    <location>
        <begin position="682"/>
        <end position="777"/>
    </location>
</feature>
<dbReference type="InterPro" id="IPR029865">
    <property type="entry name" value="KIAA0319-like"/>
</dbReference>
<dbReference type="InterPro" id="IPR022409">
    <property type="entry name" value="PKD/Chitinase_dom"/>
</dbReference>
<dbReference type="Pfam" id="PF17803">
    <property type="entry name" value="Cadherin_4"/>
    <property type="match status" value="1"/>
</dbReference>
<protein>
    <recommendedName>
        <fullName evidence="3">PKD/Chitinase domain-containing protein</fullName>
    </recommendedName>
</protein>
<feature type="domain" description="PKD/Chitinase" evidence="3">
    <location>
        <begin position="976"/>
        <end position="1067"/>
    </location>
</feature>
<evidence type="ECO:0000313" key="4">
    <source>
        <dbReference type="EMBL" id="GBC59659.1"/>
    </source>
</evidence>
<feature type="signal peptide" evidence="2">
    <location>
        <begin position="1"/>
        <end position="21"/>
    </location>
</feature>
<evidence type="ECO:0000259" key="3">
    <source>
        <dbReference type="SMART" id="SM00089"/>
    </source>
</evidence>
<dbReference type="GO" id="GO:0031410">
    <property type="term" value="C:cytoplasmic vesicle"/>
    <property type="evidence" value="ECO:0007669"/>
    <property type="project" value="TreeGrafter"/>
</dbReference>
<keyword evidence="2" id="KW-0732">Signal</keyword>
<organism evidence="4 5">
    <name type="scientific">Desulfonema ishimotonii</name>
    <dbReference type="NCBI Taxonomy" id="45657"/>
    <lineage>
        <taxon>Bacteria</taxon>
        <taxon>Pseudomonadati</taxon>
        <taxon>Thermodesulfobacteriota</taxon>
        <taxon>Desulfobacteria</taxon>
        <taxon>Desulfobacterales</taxon>
        <taxon>Desulfococcaceae</taxon>
        <taxon>Desulfonema</taxon>
    </lineage>
</organism>
<keyword evidence="5" id="KW-1185">Reference proteome</keyword>
<feature type="region of interest" description="Disordered" evidence="1">
    <location>
        <begin position="1273"/>
        <end position="1306"/>
    </location>
</feature>
<name>A0A401FRQ9_9BACT</name>
<reference evidence="5" key="1">
    <citation type="submission" date="2017-11" db="EMBL/GenBank/DDBJ databases">
        <authorList>
            <person name="Watanabe M."/>
            <person name="Kojima H."/>
        </authorList>
    </citation>
    <scope>NUCLEOTIDE SEQUENCE [LARGE SCALE GENOMIC DNA]</scope>
    <source>
        <strain evidence="5">Tokyo 01</strain>
    </source>
</reference>
<feature type="compositionally biased region" description="Gly residues" evidence="1">
    <location>
        <begin position="1291"/>
        <end position="1303"/>
    </location>
</feature>
<evidence type="ECO:0000313" key="5">
    <source>
        <dbReference type="Proteomes" id="UP000288096"/>
    </source>
</evidence>
<dbReference type="EMBL" id="BEXT01000001">
    <property type="protein sequence ID" value="GBC59659.1"/>
    <property type="molecule type" value="Genomic_DNA"/>
</dbReference>
<dbReference type="SMART" id="SM00089">
    <property type="entry name" value="PKD"/>
    <property type="match status" value="3"/>
</dbReference>
<reference evidence="5" key="2">
    <citation type="submission" date="2019-01" db="EMBL/GenBank/DDBJ databases">
        <title>Genome sequence of Desulfonema ishimotonii strain Tokyo 01.</title>
        <authorList>
            <person name="Fukui M."/>
        </authorList>
    </citation>
    <scope>NUCLEOTIDE SEQUENCE [LARGE SCALE GENOMIC DNA]</scope>
    <source>
        <strain evidence="5">Tokyo 01</strain>
    </source>
</reference>
<dbReference type="Proteomes" id="UP000288096">
    <property type="component" value="Unassembled WGS sequence"/>
</dbReference>
<dbReference type="PANTHER" id="PTHR46182:SF2">
    <property type="entry name" value="FI19480P1"/>
    <property type="match status" value="1"/>
</dbReference>
<dbReference type="InterPro" id="IPR040853">
    <property type="entry name" value="RapA2_cadherin-like"/>
</dbReference>
<dbReference type="Pfam" id="PF22352">
    <property type="entry name" value="K319L-like_PKD"/>
    <property type="match status" value="5"/>
</dbReference>
<dbReference type="InterPro" id="IPR053784">
    <property type="entry name" value="Choice_anch_U_dom"/>
</dbReference>
<dbReference type="Gene3D" id="2.60.40.10">
    <property type="entry name" value="Immunoglobulins"/>
    <property type="match status" value="5"/>
</dbReference>
<accession>A0A401FRQ9</accession>
<feature type="region of interest" description="Disordered" evidence="1">
    <location>
        <begin position="787"/>
        <end position="808"/>
    </location>
</feature>
<feature type="domain" description="PKD/Chitinase" evidence="3">
    <location>
        <begin position="877"/>
        <end position="969"/>
    </location>
</feature>
<gene>
    <name evidence="4" type="ORF">DENIS_0600</name>
</gene>
<dbReference type="InterPro" id="IPR013783">
    <property type="entry name" value="Ig-like_fold"/>
</dbReference>
<sequence length="1325" mass="136453">MFLLFGTLMLTLGIMVSAAAAALSVSDIDDAEGQEDKAAVVAFTVTGDNLDQLTFSKESSNDALVPDDNIVATGSGESYSLTIVPASNKSGQTTIRLTVSNGTDTVVKRFLFTVTPINDAPVLTVPGAQETDEDGELIFSSASGNAITATDIDVGNDDAEITLRAEYGIFEIEGSGSSLVQAGNGTDTLVLNGPLNALISALDGLVYTPAAGWSGEDRLSVKIDDLGHNGQSDNPFATTQTDTEQITVSVVAVNDAPVITVADAQTADEDVPLVFSVENENPMVVADEDAGDEAIRVTLTLDNGLLDAENESEAVTVTGSGTPEMAIEGPVAQINTVLDGLTCRLGAVTESFDNFSGKTIYTREKNWNGDAVLTVTADDNGFSGRGGALSDAETVNITVMAVNDAPVIRRPGGDQRLSEGESLVFGADTDTAISVSDADAGENTASVVLTADAGALTVSAAEGVTADASEDGTRIELTGPFEKINMALDGLTWSPDAEWNGEAVLTITADDLGFAGEGGPQQTESTVNIEVGAVNDAPILDNSGEIRLTAIGQNVQNASGERVAVVLHNRVDDSDDASEPAGMAVIAIDNTGGAWQYSTDGASTWSDFDENTAEDNATVLDSDARIRFVPDADWTGKATITFRAWDGSDGSESADSGVDAGDFGGSSAFSPQSAVAFIIVGDADVLIANAGPDQAVFGGESVSLDGLASVIPAGMTATRQWTQIQGPDVTLSGDTSLGPVFTAPDADGETVLIFELTLTGPADEQSSDTVEVTVTPAPVVLQAHAGSDQDVTEGETVTLDGSGSTIPPGMTVTRVWAQTGGPDVVLSDAGSETPVFTAPEVGTESETLTFTLTLGDGADQESADDVVVTVLPRQPITADAGTDQTVGPGDIVTLDGAASYVPTGVTAFYKWEQTGGETVALENDVMARTSFIAPDVASGETAELTFALTVSDNAEESDTATVTVTVKGEVVISPPVADAGEDQSVARGDLVTLKGSGTADPDASIVAWRWQEIPAPSVVLSDPDAAETTFTAPNGGVDGKTLEFELTVTDNVGNTGTDRVKISVARDIPEPSETFKEGDTVTLTVSDPGDLGPIVAYAWTQVSGPSVTLSDPAAEAPAFVAPSVGAGEADLVFRLELTDVNEKTGKTLTTIRVVDNGITGFPDGVLTFKPTSDTALGISVSGKGDLVRLMPVDPADITDNENRPKQLLYGLFDMGIKVENPGDTVSVTVYLQKSAGEEDKWFKYSEGSGWQDYSAHAIFNADRTRIILTLTDGGIGDDGPEDGMITDPSGLGSGSGGSSSGGGDGDDGGSCFIDTVSFRLPVWLR</sequence>
<dbReference type="GO" id="GO:0016020">
    <property type="term" value="C:membrane"/>
    <property type="evidence" value="ECO:0007669"/>
    <property type="project" value="TreeGrafter"/>
</dbReference>
<comment type="caution">
    <text evidence="4">The sequence shown here is derived from an EMBL/GenBank/DDBJ whole genome shotgun (WGS) entry which is preliminary data.</text>
</comment>
<dbReference type="NCBIfam" id="NF041766">
    <property type="entry name" value="choice_anch_U"/>
    <property type="match status" value="1"/>
</dbReference>
<evidence type="ECO:0000256" key="1">
    <source>
        <dbReference type="SAM" id="MobiDB-lite"/>
    </source>
</evidence>
<proteinExistence type="predicted"/>
<dbReference type="PANTHER" id="PTHR46182">
    <property type="entry name" value="FI19480P1"/>
    <property type="match status" value="1"/>
</dbReference>
<feature type="chain" id="PRO_5019088577" description="PKD/Chitinase domain-containing protein" evidence="2">
    <location>
        <begin position="22"/>
        <end position="1325"/>
    </location>
</feature>